<dbReference type="EMBL" id="CP014841">
    <property type="protein sequence ID" value="AND69663.1"/>
    <property type="molecule type" value="Genomic_DNA"/>
</dbReference>
<dbReference type="Pfam" id="PF04328">
    <property type="entry name" value="Sel_put"/>
    <property type="match status" value="1"/>
</dbReference>
<keyword evidence="2" id="KW-1185">Reference proteome</keyword>
<reference evidence="1 2" key="1">
    <citation type="submission" date="2016-02" db="EMBL/GenBank/DDBJ databases">
        <title>Complete genome sequencing and analysis of ATSB10, Dyella thiooxydans isolated from rhizosphere soil of sunflower (Helianthus annuus L.).</title>
        <authorList>
            <person name="Lee Y."/>
            <person name="Hwangbo K."/>
            <person name="Chung H."/>
            <person name="Yoo J."/>
            <person name="Kim K.Y."/>
            <person name="Sa T.M."/>
            <person name="Um Y."/>
            <person name="Madhaiyan M."/>
        </authorList>
    </citation>
    <scope>NUCLEOTIDE SEQUENCE [LARGE SCALE GENOMIC DNA]</scope>
    <source>
        <strain evidence="1 2">ATSB10</strain>
    </source>
</reference>
<evidence type="ECO:0008006" key="3">
    <source>
        <dbReference type="Google" id="ProtNLM"/>
    </source>
</evidence>
<dbReference type="PATRIC" id="fig|445710.3.peg.2206"/>
<dbReference type="OrthoDB" id="9814284at2"/>
<dbReference type="Proteomes" id="UP000077255">
    <property type="component" value="Chromosome"/>
</dbReference>
<protein>
    <recommendedName>
        <fullName evidence="3">YbdD/YjiX family protein</fullName>
    </recommendedName>
</protein>
<gene>
    <name evidence="1" type="ORF">ATSB10_22090</name>
</gene>
<organism evidence="1 2">
    <name type="scientific">Dyella thiooxydans</name>
    <dbReference type="NCBI Taxonomy" id="445710"/>
    <lineage>
        <taxon>Bacteria</taxon>
        <taxon>Pseudomonadati</taxon>
        <taxon>Pseudomonadota</taxon>
        <taxon>Gammaproteobacteria</taxon>
        <taxon>Lysobacterales</taxon>
        <taxon>Rhodanobacteraceae</taxon>
        <taxon>Dyella</taxon>
    </lineage>
</organism>
<evidence type="ECO:0000313" key="2">
    <source>
        <dbReference type="Proteomes" id="UP000077255"/>
    </source>
</evidence>
<name>A0A160N1H9_9GAMM</name>
<sequence>MIAAHATPRHAFRTAGRAVWKWAVQTARLCCGVPDYDVYVQHLKRHHPERKIPSYEEFFRERQAARYKGTGGRCC</sequence>
<dbReference type="RefSeq" id="WP_063672717.1">
    <property type="nucleotide sequence ID" value="NZ_CP014841.1"/>
</dbReference>
<dbReference type="PANTHER" id="PTHR38453">
    <property type="entry name" value="CYTOPLASMIC PROTEIN-RELATED"/>
    <property type="match status" value="1"/>
</dbReference>
<dbReference type="InterPro" id="IPR007423">
    <property type="entry name" value="Sel_put"/>
</dbReference>
<dbReference type="PANTHER" id="PTHR38453:SF1">
    <property type="entry name" value="CYTOPLASMIC PROTEIN"/>
    <property type="match status" value="1"/>
</dbReference>
<evidence type="ECO:0000313" key="1">
    <source>
        <dbReference type="EMBL" id="AND69663.1"/>
    </source>
</evidence>
<dbReference type="AlphaFoldDB" id="A0A160N1H9"/>
<dbReference type="KEGG" id="dtx:ATSB10_22090"/>
<proteinExistence type="predicted"/>
<accession>A0A160N1H9</accession>
<dbReference type="STRING" id="445710.ATSB10_22090"/>